<dbReference type="EMBL" id="CP028886">
    <property type="protein sequence ID" value="AYE36926.1"/>
    <property type="molecule type" value="Genomic_DNA"/>
</dbReference>
<dbReference type="AlphaFoldDB" id="A0A386PN32"/>
<organism evidence="1 2">
    <name type="scientific">Borrelia turcica IST7</name>
    <dbReference type="NCBI Taxonomy" id="1104446"/>
    <lineage>
        <taxon>Bacteria</taxon>
        <taxon>Pseudomonadati</taxon>
        <taxon>Spirochaetota</taxon>
        <taxon>Spirochaetia</taxon>
        <taxon>Spirochaetales</taxon>
        <taxon>Borreliaceae</taxon>
        <taxon>Borrelia</taxon>
    </lineage>
</organism>
<evidence type="ECO:0000313" key="1">
    <source>
        <dbReference type="EMBL" id="AYE36926.1"/>
    </source>
</evidence>
<geneLocation type="plasmid" evidence="2">
    <name>lp32-a</name>
</geneLocation>
<proteinExistence type="predicted"/>
<evidence type="ECO:0000313" key="2">
    <source>
        <dbReference type="Proteomes" id="UP000275571"/>
    </source>
</evidence>
<keyword evidence="1" id="KW-0614">Plasmid</keyword>
<gene>
    <name evidence="1" type="ORF">DB313_05350</name>
</gene>
<sequence>MSSSSHQDSINTEFEIYRAKYLNLIDNQNIHNEVTKNYYEFRISKLYRLYKIAQEAHNKFFWHLWI</sequence>
<keyword evidence="2" id="KW-1185">Reference proteome</keyword>
<name>A0A386PN32_9SPIR</name>
<reference evidence="1 2" key="1">
    <citation type="journal article" date="2018" name="Infect. Genet. Evol.">
        <title>Genome-wide analysis of Borrelia turcica and 'Candidatus Borrelia tachyglossi' shows relapsing fever-like genomes with unique genomic links to Lyme disease Borrelia.</title>
        <authorList>
            <person name="Gofton A.W."/>
            <person name="Margos G."/>
            <person name="Fingerle V."/>
            <person name="Hepner S."/>
            <person name="Loh S.M."/>
            <person name="Ryan U."/>
            <person name="Irwin P."/>
            <person name="Oskam C.L."/>
        </authorList>
    </citation>
    <scope>NUCLEOTIDE SEQUENCE [LARGE SCALE GENOMIC DNA]</scope>
    <source>
        <strain evidence="1 2">IST7</strain>
        <plasmid evidence="1">lp32-A</plasmid>
    </source>
</reference>
<protein>
    <submittedName>
        <fullName evidence="1">Uncharacterized protein</fullName>
    </submittedName>
</protein>
<accession>A0A386PN32</accession>
<dbReference type="RefSeq" id="WP_120104847.1">
    <property type="nucleotide sequence ID" value="NZ_CP028886.1"/>
</dbReference>
<dbReference type="Proteomes" id="UP000275571">
    <property type="component" value="Plasmid lp32-A"/>
</dbReference>
<dbReference type="KEGG" id="btur:DB313_05350"/>